<feature type="region of interest" description="Disordered" evidence="1">
    <location>
        <begin position="59"/>
        <end position="84"/>
    </location>
</feature>
<evidence type="ECO:0000256" key="1">
    <source>
        <dbReference type="SAM" id="MobiDB-lite"/>
    </source>
</evidence>
<organism evidence="3">
    <name type="scientific">hydrothermal vent metagenome</name>
    <dbReference type="NCBI Taxonomy" id="652676"/>
    <lineage>
        <taxon>unclassified sequences</taxon>
        <taxon>metagenomes</taxon>
        <taxon>ecological metagenomes</taxon>
    </lineage>
</organism>
<proteinExistence type="predicted"/>
<dbReference type="EMBL" id="UOGE01000002">
    <property type="protein sequence ID" value="VAX15912.1"/>
    <property type="molecule type" value="Genomic_DNA"/>
</dbReference>
<feature type="transmembrane region" description="Helical" evidence="2">
    <location>
        <begin position="167"/>
        <end position="184"/>
    </location>
</feature>
<dbReference type="AlphaFoldDB" id="A0A3B1BII1"/>
<evidence type="ECO:0000256" key="2">
    <source>
        <dbReference type="SAM" id="Phobius"/>
    </source>
</evidence>
<feature type="transmembrane region" description="Helical" evidence="2">
    <location>
        <begin position="127"/>
        <end position="155"/>
    </location>
</feature>
<reference evidence="3" key="1">
    <citation type="submission" date="2018-06" db="EMBL/GenBank/DDBJ databases">
        <authorList>
            <person name="Zhirakovskaya E."/>
        </authorList>
    </citation>
    <scope>NUCLEOTIDE SEQUENCE</scope>
</reference>
<feature type="transmembrane region" description="Helical" evidence="2">
    <location>
        <begin position="196"/>
        <end position="214"/>
    </location>
</feature>
<protein>
    <submittedName>
        <fullName evidence="3">Uncharacterized protein</fullName>
    </submittedName>
</protein>
<evidence type="ECO:0000313" key="3">
    <source>
        <dbReference type="EMBL" id="VAX15912.1"/>
    </source>
</evidence>
<keyword evidence="2" id="KW-0812">Transmembrane</keyword>
<keyword evidence="2" id="KW-0472">Membrane</keyword>
<name>A0A3B1BII1_9ZZZZ</name>
<keyword evidence="2" id="KW-1133">Transmembrane helix</keyword>
<accession>A0A3B1BII1</accession>
<sequence>MPLFELIYDSACPNFGKARDNIYKAIEETGIPADIKEWERSAKESPGYVRDYGSPTILLDGRDVSPSPSPSSEGAPGCRVYNDANGNPGGAPSVDIITAALLKTDGKTDEQASGSNLDSDGKAKKGLAAVAPFGIAALVPFACPACWPAYIGLMASLGIGVTGVEKYLFPLTAALLLLALAPLFIKGKTTNNYNPFYLGAVAALITLVGMFAIIFEPLQYTGIVLLVAASIWNFRAGKKEGSPPCPACAQNEVIS</sequence>
<gene>
    <name evidence="3" type="ORF">MNBD_NITROSPINAE02-1285</name>
</gene>